<dbReference type="AlphaFoldDB" id="A0A7C8YUY7"/>
<keyword evidence="1" id="KW-0472">Membrane</keyword>
<reference evidence="2" key="1">
    <citation type="journal article" date="2013" name="J. Plant Res.">
        <title>Effect of fungi and light on seed germination of three Opuntia species from semiarid lands of central Mexico.</title>
        <authorList>
            <person name="Delgado-Sanchez P."/>
            <person name="Jimenez-Bremont J.F."/>
            <person name="Guerrero-Gonzalez Mde L."/>
            <person name="Flores J."/>
        </authorList>
    </citation>
    <scope>NUCLEOTIDE SEQUENCE</scope>
    <source>
        <tissue evidence="2">Cladode</tissue>
    </source>
</reference>
<feature type="transmembrane region" description="Helical" evidence="1">
    <location>
        <begin position="47"/>
        <end position="67"/>
    </location>
</feature>
<accession>A0A7C8YUY7</accession>
<feature type="transmembrane region" description="Helical" evidence="1">
    <location>
        <begin position="116"/>
        <end position="134"/>
    </location>
</feature>
<evidence type="ECO:0000313" key="2">
    <source>
        <dbReference type="EMBL" id="MBA4626510.1"/>
    </source>
</evidence>
<dbReference type="EMBL" id="GISG01056841">
    <property type="protein sequence ID" value="MBA4626510.1"/>
    <property type="molecule type" value="Transcribed_RNA"/>
</dbReference>
<organism evidence="2">
    <name type="scientific">Opuntia streptacantha</name>
    <name type="common">Prickly pear cactus</name>
    <name type="synonym">Opuntia cardona</name>
    <dbReference type="NCBI Taxonomy" id="393608"/>
    <lineage>
        <taxon>Eukaryota</taxon>
        <taxon>Viridiplantae</taxon>
        <taxon>Streptophyta</taxon>
        <taxon>Embryophyta</taxon>
        <taxon>Tracheophyta</taxon>
        <taxon>Spermatophyta</taxon>
        <taxon>Magnoliopsida</taxon>
        <taxon>eudicotyledons</taxon>
        <taxon>Gunneridae</taxon>
        <taxon>Pentapetalae</taxon>
        <taxon>Caryophyllales</taxon>
        <taxon>Cactineae</taxon>
        <taxon>Cactaceae</taxon>
        <taxon>Opuntioideae</taxon>
        <taxon>Opuntia</taxon>
    </lineage>
</organism>
<reference evidence="2" key="2">
    <citation type="submission" date="2020-07" db="EMBL/GenBank/DDBJ databases">
        <authorList>
            <person name="Vera ALvarez R."/>
            <person name="Arias-Moreno D.M."/>
            <person name="Jimenez-Jacinto V."/>
            <person name="Jimenez-Bremont J.F."/>
            <person name="Swaminathan K."/>
            <person name="Moose S.P."/>
            <person name="Guerrero-Gonzalez M.L."/>
            <person name="Marino-Ramirez L."/>
            <person name="Landsman D."/>
            <person name="Rodriguez-Kessler M."/>
            <person name="Delgado-Sanchez P."/>
        </authorList>
    </citation>
    <scope>NUCLEOTIDE SEQUENCE</scope>
    <source>
        <tissue evidence="2">Cladode</tissue>
    </source>
</reference>
<evidence type="ECO:0000256" key="1">
    <source>
        <dbReference type="SAM" id="Phobius"/>
    </source>
</evidence>
<keyword evidence="1" id="KW-1133">Transmembrane helix</keyword>
<dbReference type="EMBL" id="GISG01056835">
    <property type="protein sequence ID" value="MBA4626505.1"/>
    <property type="molecule type" value="Transcribed_RNA"/>
</dbReference>
<feature type="transmembrane region" description="Helical" evidence="1">
    <location>
        <begin position="20"/>
        <end position="40"/>
    </location>
</feature>
<sequence>MSWVGKLTDYPNPVTSAISSRVIAEFGTISIVMAAAALIVASFLASAVYVVTGFIYVAAVYVFWPILRPFLQMILGTVSQIFEIIWDNIPVLSDREVFSKLCEFYTFGGGSASLRTLRPIMITVLILFLIVRIYKKTQKLQEVGMPLTSVNW</sequence>
<keyword evidence="1" id="KW-0812">Transmembrane</keyword>
<protein>
    <submittedName>
        <fullName evidence="2">Chloroplast protein-transporting ATPase</fullName>
    </submittedName>
</protein>
<name>A0A7C8YUY7_OPUST</name>
<proteinExistence type="predicted"/>